<gene>
    <name evidence="2" type="ORF">Pfra01_002085200</name>
</gene>
<reference evidence="2" key="1">
    <citation type="submission" date="2023-04" db="EMBL/GenBank/DDBJ databases">
        <title>Phytophthora fragariaefolia NBRC 109709.</title>
        <authorList>
            <person name="Ichikawa N."/>
            <person name="Sato H."/>
            <person name="Tonouchi N."/>
        </authorList>
    </citation>
    <scope>NUCLEOTIDE SEQUENCE</scope>
    <source>
        <strain evidence="2">NBRC 109709</strain>
    </source>
</reference>
<feature type="compositionally biased region" description="Polar residues" evidence="1">
    <location>
        <begin position="291"/>
        <end position="318"/>
    </location>
</feature>
<feature type="compositionally biased region" description="Polar residues" evidence="1">
    <location>
        <begin position="238"/>
        <end position="249"/>
    </location>
</feature>
<feature type="compositionally biased region" description="Basic residues" evidence="1">
    <location>
        <begin position="275"/>
        <end position="287"/>
    </location>
</feature>
<feature type="compositionally biased region" description="Basic and acidic residues" evidence="1">
    <location>
        <begin position="259"/>
        <end position="274"/>
    </location>
</feature>
<name>A0A9W6Y323_9STRA</name>
<dbReference type="AlphaFoldDB" id="A0A9W6Y323"/>
<feature type="region of interest" description="Disordered" evidence="1">
    <location>
        <begin position="1"/>
        <end position="138"/>
    </location>
</feature>
<feature type="compositionally biased region" description="Basic residues" evidence="1">
    <location>
        <begin position="97"/>
        <end position="110"/>
    </location>
</feature>
<feature type="compositionally biased region" description="Basic residues" evidence="1">
    <location>
        <begin position="163"/>
        <end position="178"/>
    </location>
</feature>
<sequence>MPSPPSSVIVLDDSSDEDATTAASGRRSAPLVVGSSDESDSGRPSQPKKPRVASPKFSFTAAPTARKGLNYGSVSSDEEPSDSQDHASDVSDPPVPRGKKKKAPQKRRKGSAGQSSATTDSDDYTHEEGTQLNFAESDGRMFSDVMSFSELQAQQRELERLQAKAHRASKSVPHKTARRATTAGAKRKASDAGSTTLSSPHSGNKSSVMKKTTSPSPFDFDFPGSDEESSSLSSSSSIQDNRTTLSSSRAKPMSLKDVVAQERELARLRNETAKKANKVAPPKKKSALKQAASNPSIWKTSTSKSATTNPAIPKSSFSLAGDQKDDKFIDATEWSSSHSGGGDDDDIDEYKPKSSSLPERMVADSFSESEDERISDVEYSPVDTKNIAKASAHHRSQHTSEQYGKIKNAANGKKATGPKNSSKSKVKKNNNKAGPSSAKSETHNSLPAQASAFTDKLTRPRNSRDTVMHSTVWRNVCFDSAPPNLLSLDSTVSLPFNSECDRPLLAYGALRNSLFASLPYLRINTPYHCFTQIKTAT</sequence>
<organism evidence="2 3">
    <name type="scientific">Phytophthora fragariaefolia</name>
    <dbReference type="NCBI Taxonomy" id="1490495"/>
    <lineage>
        <taxon>Eukaryota</taxon>
        <taxon>Sar</taxon>
        <taxon>Stramenopiles</taxon>
        <taxon>Oomycota</taxon>
        <taxon>Peronosporomycetes</taxon>
        <taxon>Peronosporales</taxon>
        <taxon>Peronosporaceae</taxon>
        <taxon>Phytophthora</taxon>
    </lineage>
</organism>
<dbReference type="Proteomes" id="UP001165121">
    <property type="component" value="Unassembled WGS sequence"/>
</dbReference>
<dbReference type="OrthoDB" id="6141102at2759"/>
<proteinExistence type="predicted"/>
<feature type="region of interest" description="Disordered" evidence="1">
    <location>
        <begin position="157"/>
        <end position="462"/>
    </location>
</feature>
<keyword evidence="3" id="KW-1185">Reference proteome</keyword>
<protein>
    <submittedName>
        <fullName evidence="2">Unnamed protein product</fullName>
    </submittedName>
</protein>
<feature type="compositionally biased region" description="Polar residues" evidence="1">
    <location>
        <begin position="192"/>
        <end position="216"/>
    </location>
</feature>
<evidence type="ECO:0000313" key="2">
    <source>
        <dbReference type="EMBL" id="GMF51528.1"/>
    </source>
</evidence>
<evidence type="ECO:0000256" key="1">
    <source>
        <dbReference type="SAM" id="MobiDB-lite"/>
    </source>
</evidence>
<dbReference type="EMBL" id="BSXT01002917">
    <property type="protein sequence ID" value="GMF51528.1"/>
    <property type="molecule type" value="Genomic_DNA"/>
</dbReference>
<comment type="caution">
    <text evidence="2">The sequence shown here is derived from an EMBL/GenBank/DDBJ whole genome shotgun (WGS) entry which is preliminary data.</text>
</comment>
<feature type="compositionally biased region" description="Polar residues" evidence="1">
    <location>
        <begin position="433"/>
        <end position="452"/>
    </location>
</feature>
<accession>A0A9W6Y323</accession>
<feature type="compositionally biased region" description="Low complexity" evidence="1">
    <location>
        <begin position="405"/>
        <end position="421"/>
    </location>
</feature>
<evidence type="ECO:0000313" key="3">
    <source>
        <dbReference type="Proteomes" id="UP001165121"/>
    </source>
</evidence>